<reference evidence="8" key="1">
    <citation type="journal article" date="2022" name="Microbiol. Resour. Announc.">
        <title>Genome Sequence of Cupriavidus campinensis Strain G5, a Member of a Bacterial Consortium Capable of Polyethylene Degradation.</title>
        <authorList>
            <person name="Schneider B."/>
            <person name="Pfeiffer F."/>
            <person name="Dyall-Smith M."/>
            <person name="Kunte H.J."/>
        </authorList>
    </citation>
    <scope>NUCLEOTIDE SEQUENCE</scope>
    <source>
        <strain evidence="8">G5</strain>
    </source>
</reference>
<dbReference type="InterPro" id="IPR027417">
    <property type="entry name" value="P-loop_NTPase"/>
</dbReference>
<protein>
    <submittedName>
        <fullName evidence="8">ABC transporter ATP-binding protein</fullName>
    </submittedName>
</protein>
<dbReference type="GO" id="GO:0005524">
    <property type="term" value="F:ATP binding"/>
    <property type="evidence" value="ECO:0007669"/>
    <property type="project" value="UniProtKB-KW"/>
</dbReference>
<evidence type="ECO:0000313" key="9">
    <source>
        <dbReference type="Proteomes" id="UP001056132"/>
    </source>
</evidence>
<dbReference type="InterPro" id="IPR050683">
    <property type="entry name" value="Bact_Polysacc_Export_ATP-bd"/>
</dbReference>
<dbReference type="SUPFAM" id="SSF52540">
    <property type="entry name" value="P-loop containing nucleoside triphosphate hydrolases"/>
    <property type="match status" value="1"/>
</dbReference>
<evidence type="ECO:0000256" key="2">
    <source>
        <dbReference type="ARBA" id="ARBA00022448"/>
    </source>
</evidence>
<evidence type="ECO:0000256" key="5">
    <source>
        <dbReference type="ARBA" id="ARBA00022741"/>
    </source>
</evidence>
<keyword evidence="4" id="KW-0472">Membrane</keyword>
<dbReference type="KEGG" id="ccam:M5D45_12860"/>
<keyword evidence="5" id="KW-0547">Nucleotide-binding</keyword>
<keyword evidence="2" id="KW-0813">Transport</keyword>
<dbReference type="Gene3D" id="3.40.50.300">
    <property type="entry name" value="P-loop containing nucleotide triphosphate hydrolases"/>
    <property type="match status" value="1"/>
</dbReference>
<keyword evidence="4" id="KW-0997">Cell inner membrane</keyword>
<evidence type="ECO:0000259" key="7">
    <source>
        <dbReference type="PROSITE" id="PS50893"/>
    </source>
</evidence>
<dbReference type="GO" id="GO:0016020">
    <property type="term" value="C:membrane"/>
    <property type="evidence" value="ECO:0007669"/>
    <property type="project" value="InterPro"/>
</dbReference>
<dbReference type="Proteomes" id="UP001056132">
    <property type="component" value="Chromosome 1"/>
</dbReference>
<dbReference type="PROSITE" id="PS50893">
    <property type="entry name" value="ABC_TRANSPORTER_2"/>
    <property type="match status" value="1"/>
</dbReference>
<keyword evidence="6 8" id="KW-0067">ATP-binding</keyword>
<evidence type="ECO:0000256" key="6">
    <source>
        <dbReference type="ARBA" id="ARBA00022840"/>
    </source>
</evidence>
<dbReference type="RefSeq" id="WP_250024741.1">
    <property type="nucleotide sequence ID" value="NZ_CP097330.1"/>
</dbReference>
<evidence type="ECO:0000256" key="3">
    <source>
        <dbReference type="ARBA" id="ARBA00022475"/>
    </source>
</evidence>
<reference evidence="8" key="2">
    <citation type="submission" date="2022-05" db="EMBL/GenBank/DDBJ databases">
        <authorList>
            <person name="Kunte H.-J."/>
        </authorList>
    </citation>
    <scope>NUCLEOTIDE SEQUENCE</scope>
    <source>
        <strain evidence="8">G5</strain>
    </source>
</reference>
<dbReference type="PANTHER" id="PTHR46743:SF2">
    <property type="entry name" value="TEICHOIC ACIDS EXPORT ATP-BINDING PROTEIN TAGH"/>
    <property type="match status" value="1"/>
</dbReference>
<dbReference type="InterPro" id="IPR015860">
    <property type="entry name" value="ABC_transpr_TagH-like"/>
</dbReference>
<dbReference type="EMBL" id="CP097330">
    <property type="protein sequence ID" value="URF03413.1"/>
    <property type="molecule type" value="Genomic_DNA"/>
</dbReference>
<organism evidence="8 9">
    <name type="scientific">Cupriavidus campinensis</name>
    <dbReference type="NCBI Taxonomy" id="151783"/>
    <lineage>
        <taxon>Bacteria</taxon>
        <taxon>Pseudomonadati</taxon>
        <taxon>Pseudomonadota</taxon>
        <taxon>Betaproteobacteria</taxon>
        <taxon>Burkholderiales</taxon>
        <taxon>Burkholderiaceae</taxon>
        <taxon>Cupriavidus</taxon>
    </lineage>
</organism>
<comment type="similarity">
    <text evidence="1">Belongs to the ABC transporter superfamily.</text>
</comment>
<keyword evidence="3" id="KW-1003">Cell membrane</keyword>
<evidence type="ECO:0000256" key="4">
    <source>
        <dbReference type="ARBA" id="ARBA00022519"/>
    </source>
</evidence>
<dbReference type="InterPro" id="IPR003593">
    <property type="entry name" value="AAA+_ATPase"/>
</dbReference>
<dbReference type="PROSITE" id="PS00211">
    <property type="entry name" value="ABC_TRANSPORTER_1"/>
    <property type="match status" value="1"/>
</dbReference>
<proteinExistence type="inferred from homology"/>
<dbReference type="InterPro" id="IPR017871">
    <property type="entry name" value="ABC_transporter-like_CS"/>
</dbReference>
<dbReference type="InterPro" id="IPR003439">
    <property type="entry name" value="ABC_transporter-like_ATP-bd"/>
</dbReference>
<evidence type="ECO:0000313" key="8">
    <source>
        <dbReference type="EMBL" id="URF03413.1"/>
    </source>
</evidence>
<dbReference type="PANTHER" id="PTHR46743">
    <property type="entry name" value="TEICHOIC ACIDS EXPORT ATP-BINDING PROTEIN TAGH"/>
    <property type="match status" value="1"/>
</dbReference>
<dbReference type="Pfam" id="PF00005">
    <property type="entry name" value="ABC_tran"/>
    <property type="match status" value="1"/>
</dbReference>
<dbReference type="GO" id="GO:0016887">
    <property type="term" value="F:ATP hydrolysis activity"/>
    <property type="evidence" value="ECO:0007669"/>
    <property type="project" value="InterPro"/>
</dbReference>
<dbReference type="CDD" id="cd03220">
    <property type="entry name" value="ABC_KpsT_Wzt"/>
    <property type="match status" value="1"/>
</dbReference>
<name>A0AAE9HZ80_9BURK</name>
<accession>A0AAE9HZ80</accession>
<evidence type="ECO:0000256" key="1">
    <source>
        <dbReference type="ARBA" id="ARBA00005417"/>
    </source>
</evidence>
<gene>
    <name evidence="8" type="ORF">M5D45_12860</name>
</gene>
<dbReference type="GO" id="GO:0140359">
    <property type="term" value="F:ABC-type transporter activity"/>
    <property type="evidence" value="ECO:0007669"/>
    <property type="project" value="InterPro"/>
</dbReference>
<dbReference type="SMART" id="SM00382">
    <property type="entry name" value="AAA"/>
    <property type="match status" value="1"/>
</dbReference>
<feature type="domain" description="ABC transporter" evidence="7">
    <location>
        <begin position="27"/>
        <end position="257"/>
    </location>
</feature>
<sequence>MAGKDLCVEVSGVSKKFARSLKRSFVYGARDIARAAIGRRPGLDLRESEFWAVRDVSFALERGKAIGIVGLNGSGKTTLLRMVAGILKPTSGTVRVNGVIAPMLALGAGFKPVLSGRENIFLNMSLLGVPQREITRRFDEVVDFAELWDAIDAPIGTYSSGMLSRLGFACAVHTNPSILIVDEVLSVGDTKFRMKCRNHLNTLRRNGTSMLLVSHSAVLVETLSDECIYMKKGQVTACGTPSEVLKVYDADSIQAATADNERRIAAVATSATSECGLRGVELGPRDQPNLGFWLAGKPGELLVRFYAPVMMDQLSINLMIFDLTHQPGETVQFMSSSKDIGWLRAEAGMQEVRLDFDAVGLRPGTYRIKLSLSQGEMHDLIDGLDNIKLVVRDAGLGANCLYYQPRSWDTGTATISRPAEELDQVDLQDESF</sequence>
<dbReference type="AlphaFoldDB" id="A0AAE9HZ80"/>